<reference evidence="1 2" key="1">
    <citation type="journal article" date="2012" name="Environ. Microbiol.">
        <title>The genome of the ammonia-oxidizing Candidatus Nitrososphaera gargensis: insights into metabolic versatility and environmental adaptations.</title>
        <authorList>
            <person name="Spang A."/>
            <person name="Poehlein A."/>
            <person name="Offre P."/>
            <person name="Zumbragel S."/>
            <person name="Haider S."/>
            <person name="Rychlik N."/>
            <person name="Nowka B."/>
            <person name="Schmeisser C."/>
            <person name="Lebedeva E.V."/>
            <person name="Rattei T."/>
            <person name="Bohm C."/>
            <person name="Schmid M."/>
            <person name="Galushko A."/>
            <person name="Hatzenpichler R."/>
            <person name="Weinmaier T."/>
            <person name="Daniel R."/>
            <person name="Schleper C."/>
            <person name="Spieck E."/>
            <person name="Streit W."/>
            <person name="Wagner M."/>
        </authorList>
    </citation>
    <scope>NUCLEOTIDE SEQUENCE [LARGE SCALE GENOMIC DNA]</scope>
    <source>
        <strain evidence="2">Ga9.2</strain>
    </source>
</reference>
<dbReference type="HOGENOM" id="CLU_1324056_0_0_2"/>
<protein>
    <submittedName>
        <fullName evidence="1">Uncharacterized protein</fullName>
    </submittedName>
</protein>
<name>K0IML7_NITGG</name>
<organism evidence="1 2">
    <name type="scientific">Nitrososphaera gargensis (strain Ga9.2)</name>
    <dbReference type="NCBI Taxonomy" id="1237085"/>
    <lineage>
        <taxon>Archaea</taxon>
        <taxon>Nitrososphaerota</taxon>
        <taxon>Nitrososphaeria</taxon>
        <taxon>Nitrososphaerales</taxon>
        <taxon>Nitrososphaeraceae</taxon>
        <taxon>Nitrososphaera</taxon>
    </lineage>
</organism>
<evidence type="ECO:0000313" key="2">
    <source>
        <dbReference type="Proteomes" id="UP000008037"/>
    </source>
</evidence>
<accession>K0IML7</accession>
<dbReference type="Proteomes" id="UP000008037">
    <property type="component" value="Chromosome"/>
</dbReference>
<keyword evidence="2" id="KW-1185">Reference proteome</keyword>
<dbReference type="AlphaFoldDB" id="K0IML7"/>
<dbReference type="InParanoid" id="K0IML7"/>
<evidence type="ECO:0000313" key="1">
    <source>
        <dbReference type="EMBL" id="AFU58004.1"/>
    </source>
</evidence>
<gene>
    <name evidence="1" type="ordered locus">Ngar_c10620</name>
</gene>
<dbReference type="KEGG" id="nga:Ngar_c10620"/>
<proteinExistence type="predicted"/>
<dbReference type="STRING" id="1237085.Ngar_c10620"/>
<dbReference type="EMBL" id="CP002408">
    <property type="protein sequence ID" value="AFU58004.1"/>
    <property type="molecule type" value="Genomic_DNA"/>
</dbReference>
<sequence length="207" mass="23471">MYWFKQLGRYALLSLSVTLITISYWHEHPIRYEVLGFSPPFPRQEIGDDIRDGVNVNGVKLVQTRDEYGDALDNSTDIQRITYLSNGMNLNATLWLGANVGNSSSLNGIDAAVYGMLIDVDSNLQTGKEGVDYQMEIQWHNETENWNKVFVEYSSLGHLRVLDIGRNHTSSLVTDVPYAMLSLDLDDIGFPDGFKIMYYQYLAITSL</sequence>
<dbReference type="BioCyc" id="CNIT1237085:G1324-1060-MONOMER"/>